<feature type="non-terminal residue" evidence="5">
    <location>
        <position position="206"/>
    </location>
</feature>
<comment type="subcellular location">
    <subcellularLocation>
        <location evidence="1">Host cell</location>
    </subcellularLocation>
    <subcellularLocation>
        <location evidence="2">Secreted</location>
    </subcellularLocation>
</comment>
<keyword evidence="6" id="KW-1185">Reference proteome</keyword>
<dbReference type="InterPro" id="IPR045379">
    <property type="entry name" value="Crinkler_N"/>
</dbReference>
<feature type="domain" description="Crinkler effector protein N-terminal" evidence="4">
    <location>
        <begin position="8"/>
        <end position="104"/>
    </location>
</feature>
<accession>A0AAD4CZW8</accession>
<dbReference type="Proteomes" id="UP001194580">
    <property type="component" value="Unassembled WGS sequence"/>
</dbReference>
<protein>
    <recommendedName>
        <fullName evidence="4">Crinkler effector protein N-terminal domain-containing protein</fullName>
    </recommendedName>
</protein>
<sequence>MTDNHICLFCLVDGESTSFPVGIEPTTTIGDPKDAIKAKKTNDFSDVDVDKLKLWLVSIPDDDDNEPSVLLDNLLAKKKLSTTNKLFMVFDADLPEGTIHVIVQRPPPGNKKIRIEEDCKHFTASDGVSVDLPPPWIELLANTEFGPETQAAFDHLKGSFGVGDGITLPSMGQLPKEFGRNSQGHNNLFVAEQMLELWEDMLGDKD</sequence>
<dbReference type="GO" id="GO:0043657">
    <property type="term" value="C:host cell"/>
    <property type="evidence" value="ECO:0007669"/>
    <property type="project" value="UniProtKB-SubCell"/>
</dbReference>
<dbReference type="Pfam" id="PF20147">
    <property type="entry name" value="Crinkler"/>
    <property type="match status" value="1"/>
</dbReference>
<organism evidence="5 6">
    <name type="scientific">Linnemannia exigua</name>
    <dbReference type="NCBI Taxonomy" id="604196"/>
    <lineage>
        <taxon>Eukaryota</taxon>
        <taxon>Fungi</taxon>
        <taxon>Fungi incertae sedis</taxon>
        <taxon>Mucoromycota</taxon>
        <taxon>Mortierellomycotina</taxon>
        <taxon>Mortierellomycetes</taxon>
        <taxon>Mortierellales</taxon>
        <taxon>Mortierellaceae</taxon>
        <taxon>Linnemannia</taxon>
    </lineage>
</organism>
<dbReference type="GO" id="GO:0005576">
    <property type="term" value="C:extracellular region"/>
    <property type="evidence" value="ECO:0007669"/>
    <property type="project" value="UniProtKB-SubCell"/>
</dbReference>
<evidence type="ECO:0000313" key="5">
    <source>
        <dbReference type="EMBL" id="KAG0248748.1"/>
    </source>
</evidence>
<evidence type="ECO:0000256" key="3">
    <source>
        <dbReference type="ARBA" id="ARBA00022525"/>
    </source>
</evidence>
<evidence type="ECO:0000256" key="2">
    <source>
        <dbReference type="ARBA" id="ARBA00004613"/>
    </source>
</evidence>
<name>A0AAD4CZW8_9FUNG</name>
<keyword evidence="3" id="KW-0964">Secreted</keyword>
<dbReference type="EMBL" id="JAAAIL010003958">
    <property type="protein sequence ID" value="KAG0248748.1"/>
    <property type="molecule type" value="Genomic_DNA"/>
</dbReference>
<dbReference type="AlphaFoldDB" id="A0AAD4CZW8"/>
<comment type="caution">
    <text evidence="5">The sequence shown here is derived from an EMBL/GenBank/DDBJ whole genome shotgun (WGS) entry which is preliminary data.</text>
</comment>
<evidence type="ECO:0000313" key="6">
    <source>
        <dbReference type="Proteomes" id="UP001194580"/>
    </source>
</evidence>
<proteinExistence type="predicted"/>
<evidence type="ECO:0000259" key="4">
    <source>
        <dbReference type="Pfam" id="PF20147"/>
    </source>
</evidence>
<reference evidence="5" key="1">
    <citation type="journal article" date="2020" name="Fungal Divers.">
        <title>Resolving the Mortierellaceae phylogeny through synthesis of multi-gene phylogenetics and phylogenomics.</title>
        <authorList>
            <person name="Vandepol N."/>
            <person name="Liber J."/>
            <person name="Desiro A."/>
            <person name="Na H."/>
            <person name="Kennedy M."/>
            <person name="Barry K."/>
            <person name="Grigoriev I.V."/>
            <person name="Miller A.N."/>
            <person name="O'Donnell K."/>
            <person name="Stajich J.E."/>
            <person name="Bonito G."/>
        </authorList>
    </citation>
    <scope>NUCLEOTIDE SEQUENCE</scope>
    <source>
        <strain evidence="5">NRRL 28262</strain>
    </source>
</reference>
<evidence type="ECO:0000256" key="1">
    <source>
        <dbReference type="ARBA" id="ARBA00004340"/>
    </source>
</evidence>
<gene>
    <name evidence="5" type="ORF">BGZ95_007872</name>
</gene>